<sequence>MLNVYLLRHGQTAWNADGNRYCGRTDLPLTATGLAQAEAVSQQLKTVPFVAVYASPLQRASQTAHLASGGKEVVTDARLIEVDFGTWEGKTKEAFMAENERLWSEWMKDPGQSRAGGSGETGWAVVNRVDAFFRELVQRHPDGNVLVVAHNGVNRLYLAHKLGMPLRHYRKLELDNSSVTHFTLDSLGELTLKRLNSYL</sequence>
<feature type="binding site" evidence="2">
    <location>
        <begin position="8"/>
        <end position="15"/>
    </location>
    <ligand>
        <name>substrate</name>
    </ligand>
</feature>
<dbReference type="PROSITE" id="PS00175">
    <property type="entry name" value="PG_MUTASE"/>
    <property type="match status" value="1"/>
</dbReference>
<dbReference type="EMBL" id="VFRQ01000013">
    <property type="protein sequence ID" value="TPE42377.1"/>
    <property type="molecule type" value="Genomic_DNA"/>
</dbReference>
<dbReference type="AlphaFoldDB" id="A0A501W6E0"/>
<feature type="binding site" evidence="2">
    <location>
        <position position="59"/>
    </location>
    <ligand>
        <name>substrate</name>
    </ligand>
</feature>
<name>A0A501W6E0_9BACT</name>
<keyword evidence="4" id="KW-1185">Reference proteome</keyword>
<feature type="active site" description="Tele-phosphohistidine intermediate" evidence="1">
    <location>
        <position position="9"/>
    </location>
</feature>
<proteinExistence type="predicted"/>
<organism evidence="3 4">
    <name type="scientific">Pontibacter mangrovi</name>
    <dbReference type="NCBI Taxonomy" id="2589816"/>
    <lineage>
        <taxon>Bacteria</taxon>
        <taxon>Pseudomonadati</taxon>
        <taxon>Bacteroidota</taxon>
        <taxon>Cytophagia</taxon>
        <taxon>Cytophagales</taxon>
        <taxon>Hymenobacteraceae</taxon>
        <taxon>Pontibacter</taxon>
    </lineage>
</organism>
<evidence type="ECO:0000256" key="1">
    <source>
        <dbReference type="PIRSR" id="PIRSR613078-1"/>
    </source>
</evidence>
<dbReference type="Gene3D" id="3.40.50.1240">
    <property type="entry name" value="Phosphoglycerate mutase-like"/>
    <property type="match status" value="1"/>
</dbReference>
<protein>
    <submittedName>
        <fullName evidence="3">Histidine phosphatase family protein</fullName>
    </submittedName>
</protein>
<dbReference type="CDD" id="cd07067">
    <property type="entry name" value="HP_PGM_like"/>
    <property type="match status" value="1"/>
</dbReference>
<dbReference type="Proteomes" id="UP000316727">
    <property type="component" value="Unassembled WGS sequence"/>
</dbReference>
<accession>A0A501W6E0</accession>
<gene>
    <name evidence="3" type="ORF">FJM65_18275</name>
</gene>
<comment type="caution">
    <text evidence="3">The sequence shown here is derived from an EMBL/GenBank/DDBJ whole genome shotgun (WGS) entry which is preliminary data.</text>
</comment>
<dbReference type="SUPFAM" id="SSF53254">
    <property type="entry name" value="Phosphoglycerate mutase-like"/>
    <property type="match status" value="1"/>
</dbReference>
<feature type="binding site" evidence="2">
    <location>
        <position position="92"/>
    </location>
    <ligand>
        <name>substrate</name>
    </ligand>
</feature>
<dbReference type="InterPro" id="IPR013078">
    <property type="entry name" value="His_Pase_superF_clade-1"/>
</dbReference>
<evidence type="ECO:0000256" key="2">
    <source>
        <dbReference type="PIRSR" id="PIRSR613078-2"/>
    </source>
</evidence>
<dbReference type="InterPro" id="IPR050275">
    <property type="entry name" value="PGM_Phosphatase"/>
</dbReference>
<dbReference type="PANTHER" id="PTHR48100">
    <property type="entry name" value="BROAD-SPECIFICITY PHOSPHATASE YOR283W-RELATED"/>
    <property type="match status" value="1"/>
</dbReference>
<dbReference type="RefSeq" id="WP_140623386.1">
    <property type="nucleotide sequence ID" value="NZ_VFRQ01000013.1"/>
</dbReference>
<dbReference type="Pfam" id="PF00300">
    <property type="entry name" value="His_Phos_1"/>
    <property type="match status" value="1"/>
</dbReference>
<evidence type="ECO:0000313" key="3">
    <source>
        <dbReference type="EMBL" id="TPE42377.1"/>
    </source>
</evidence>
<dbReference type="InterPro" id="IPR029033">
    <property type="entry name" value="His_PPase_superfam"/>
</dbReference>
<dbReference type="OrthoDB" id="9782128at2"/>
<dbReference type="GO" id="GO:0016791">
    <property type="term" value="F:phosphatase activity"/>
    <property type="evidence" value="ECO:0007669"/>
    <property type="project" value="TreeGrafter"/>
</dbReference>
<feature type="active site" description="Proton donor/acceptor" evidence="1">
    <location>
        <position position="81"/>
    </location>
</feature>
<reference evidence="3 4" key="1">
    <citation type="submission" date="2019-06" db="EMBL/GenBank/DDBJ databases">
        <title>A novel bacterium of genus Pontibacter, isolated from marine sediment.</title>
        <authorList>
            <person name="Huang H."/>
            <person name="Mo K."/>
            <person name="Hu Y."/>
        </authorList>
    </citation>
    <scope>NUCLEOTIDE SEQUENCE [LARGE SCALE GENOMIC DNA]</scope>
    <source>
        <strain evidence="3 4">HB172049</strain>
    </source>
</reference>
<dbReference type="PIRSF" id="PIRSF000709">
    <property type="entry name" value="6PFK_2-Ptase"/>
    <property type="match status" value="1"/>
</dbReference>
<dbReference type="InterPro" id="IPR001345">
    <property type="entry name" value="PG/BPGM_mutase_AS"/>
</dbReference>
<dbReference type="SMART" id="SM00855">
    <property type="entry name" value="PGAM"/>
    <property type="match status" value="1"/>
</dbReference>
<evidence type="ECO:0000313" key="4">
    <source>
        <dbReference type="Proteomes" id="UP000316727"/>
    </source>
</evidence>